<dbReference type="PhylomeDB" id="E9GTI6"/>
<proteinExistence type="predicted"/>
<sequence>MACRMKRFWCDCSLQTATKFIGSVDMLVNVTLGVLLSTRTVVNGPNDIMYATATFAFVLVMFSILLVYAARCRRHQLVLPWLIVQLLERCFIAVFIAVGLVRHALGVVPIILILFALIFAFYMWWIVGCFYLELTDQERADETRTDSQSRELEHEENA</sequence>
<dbReference type="KEGG" id="dpx:DAPPUDRAFT_321665"/>
<gene>
    <name evidence="2" type="ORF">DAPPUDRAFT_321665</name>
</gene>
<keyword evidence="3" id="KW-1185">Reference proteome</keyword>
<dbReference type="AlphaFoldDB" id="E9GTI6"/>
<protein>
    <recommendedName>
        <fullName evidence="4">MARVEL domain-containing protein</fullName>
    </recommendedName>
</protein>
<dbReference type="PANTHER" id="PTHR34609:SF17">
    <property type="entry name" value="GEO08273P1-RELATED"/>
    <property type="match status" value="1"/>
</dbReference>
<organism evidence="2 3">
    <name type="scientific">Daphnia pulex</name>
    <name type="common">Water flea</name>
    <dbReference type="NCBI Taxonomy" id="6669"/>
    <lineage>
        <taxon>Eukaryota</taxon>
        <taxon>Metazoa</taxon>
        <taxon>Ecdysozoa</taxon>
        <taxon>Arthropoda</taxon>
        <taxon>Crustacea</taxon>
        <taxon>Branchiopoda</taxon>
        <taxon>Diplostraca</taxon>
        <taxon>Cladocera</taxon>
        <taxon>Anomopoda</taxon>
        <taxon>Daphniidae</taxon>
        <taxon>Daphnia</taxon>
    </lineage>
</organism>
<dbReference type="OrthoDB" id="6345415at2759"/>
<dbReference type="EMBL" id="GL732564">
    <property type="protein sequence ID" value="EFX77209.1"/>
    <property type="molecule type" value="Genomic_DNA"/>
</dbReference>
<evidence type="ECO:0000313" key="2">
    <source>
        <dbReference type="EMBL" id="EFX77209.1"/>
    </source>
</evidence>
<name>E9GTI6_DAPPU</name>
<dbReference type="Proteomes" id="UP000000305">
    <property type="component" value="Unassembled WGS sequence"/>
</dbReference>
<evidence type="ECO:0000256" key="1">
    <source>
        <dbReference type="SAM" id="Phobius"/>
    </source>
</evidence>
<accession>E9GTI6</accession>
<dbReference type="InParanoid" id="E9GTI6"/>
<evidence type="ECO:0008006" key="4">
    <source>
        <dbReference type="Google" id="ProtNLM"/>
    </source>
</evidence>
<keyword evidence="1" id="KW-0812">Transmembrane</keyword>
<dbReference type="InterPro" id="IPR053077">
    <property type="entry name" value="MARVEL_domain_protein_3"/>
</dbReference>
<evidence type="ECO:0000313" key="3">
    <source>
        <dbReference type="Proteomes" id="UP000000305"/>
    </source>
</evidence>
<dbReference type="HOGENOM" id="CLU_1671112_0_0_1"/>
<feature type="transmembrane region" description="Helical" evidence="1">
    <location>
        <begin position="77"/>
        <end position="101"/>
    </location>
</feature>
<feature type="transmembrane region" description="Helical" evidence="1">
    <location>
        <begin position="48"/>
        <end position="70"/>
    </location>
</feature>
<keyword evidence="1" id="KW-0472">Membrane</keyword>
<dbReference type="PANTHER" id="PTHR34609">
    <property type="entry name" value="GEO08273P1-RELATED"/>
    <property type="match status" value="1"/>
</dbReference>
<reference evidence="2 3" key="1">
    <citation type="journal article" date="2011" name="Science">
        <title>The ecoresponsive genome of Daphnia pulex.</title>
        <authorList>
            <person name="Colbourne J.K."/>
            <person name="Pfrender M.E."/>
            <person name="Gilbert D."/>
            <person name="Thomas W.K."/>
            <person name="Tucker A."/>
            <person name="Oakley T.H."/>
            <person name="Tokishita S."/>
            <person name="Aerts A."/>
            <person name="Arnold G.J."/>
            <person name="Basu M.K."/>
            <person name="Bauer D.J."/>
            <person name="Caceres C.E."/>
            <person name="Carmel L."/>
            <person name="Casola C."/>
            <person name="Choi J.H."/>
            <person name="Detter J.C."/>
            <person name="Dong Q."/>
            <person name="Dusheyko S."/>
            <person name="Eads B.D."/>
            <person name="Frohlich T."/>
            <person name="Geiler-Samerotte K.A."/>
            <person name="Gerlach D."/>
            <person name="Hatcher P."/>
            <person name="Jogdeo S."/>
            <person name="Krijgsveld J."/>
            <person name="Kriventseva E.V."/>
            <person name="Kultz D."/>
            <person name="Laforsch C."/>
            <person name="Lindquist E."/>
            <person name="Lopez J."/>
            <person name="Manak J.R."/>
            <person name="Muller J."/>
            <person name="Pangilinan J."/>
            <person name="Patwardhan R.P."/>
            <person name="Pitluck S."/>
            <person name="Pritham E.J."/>
            <person name="Rechtsteiner A."/>
            <person name="Rho M."/>
            <person name="Rogozin I.B."/>
            <person name="Sakarya O."/>
            <person name="Salamov A."/>
            <person name="Schaack S."/>
            <person name="Shapiro H."/>
            <person name="Shiga Y."/>
            <person name="Skalitzky C."/>
            <person name="Smith Z."/>
            <person name="Souvorov A."/>
            <person name="Sung W."/>
            <person name="Tang Z."/>
            <person name="Tsuchiya D."/>
            <person name="Tu H."/>
            <person name="Vos H."/>
            <person name="Wang M."/>
            <person name="Wolf Y.I."/>
            <person name="Yamagata H."/>
            <person name="Yamada T."/>
            <person name="Ye Y."/>
            <person name="Shaw J.R."/>
            <person name="Andrews J."/>
            <person name="Crease T.J."/>
            <person name="Tang H."/>
            <person name="Lucas S.M."/>
            <person name="Robertson H.M."/>
            <person name="Bork P."/>
            <person name="Koonin E.V."/>
            <person name="Zdobnov E.M."/>
            <person name="Grigoriev I.V."/>
            <person name="Lynch M."/>
            <person name="Boore J.L."/>
        </authorList>
    </citation>
    <scope>NUCLEOTIDE SEQUENCE [LARGE SCALE GENOMIC DNA]</scope>
</reference>
<keyword evidence="1" id="KW-1133">Transmembrane helix</keyword>
<feature type="transmembrane region" description="Helical" evidence="1">
    <location>
        <begin position="20"/>
        <end position="42"/>
    </location>
</feature>
<feature type="transmembrane region" description="Helical" evidence="1">
    <location>
        <begin position="107"/>
        <end position="132"/>
    </location>
</feature>